<feature type="domain" description="Clp1 C-terminal" evidence="7">
    <location>
        <begin position="312"/>
        <end position="423"/>
    </location>
</feature>
<keyword evidence="5 6" id="KW-0539">Nucleus</keyword>
<proteinExistence type="inferred from homology"/>
<organism evidence="10 11">
    <name type="scientific">Agrilus planipennis</name>
    <name type="common">Emerald ash borer</name>
    <name type="synonym">Agrilus marcopoli</name>
    <dbReference type="NCBI Taxonomy" id="224129"/>
    <lineage>
        <taxon>Eukaryota</taxon>
        <taxon>Metazoa</taxon>
        <taxon>Ecdysozoa</taxon>
        <taxon>Arthropoda</taxon>
        <taxon>Hexapoda</taxon>
        <taxon>Insecta</taxon>
        <taxon>Pterygota</taxon>
        <taxon>Neoptera</taxon>
        <taxon>Endopterygota</taxon>
        <taxon>Coleoptera</taxon>
        <taxon>Polyphaga</taxon>
        <taxon>Elateriformia</taxon>
        <taxon>Buprestoidea</taxon>
        <taxon>Buprestidae</taxon>
        <taxon>Agrilinae</taxon>
        <taxon>Agrilus</taxon>
    </lineage>
</organism>
<dbReference type="AlphaFoldDB" id="A0A1W4WBN3"/>
<dbReference type="Pfam" id="PF16575">
    <property type="entry name" value="CLP1_P"/>
    <property type="match status" value="1"/>
</dbReference>
<dbReference type="PANTHER" id="PTHR12755:SF6">
    <property type="entry name" value="POLYRIBONUCLEOTIDE 5'-HYDROXYL-KINASE CLP1"/>
    <property type="match status" value="1"/>
</dbReference>
<feature type="binding site" evidence="6">
    <location>
        <begin position="123"/>
        <end position="128"/>
    </location>
    <ligand>
        <name>ATP</name>
        <dbReference type="ChEBI" id="CHEBI:30616"/>
    </ligand>
</feature>
<evidence type="ECO:0000256" key="6">
    <source>
        <dbReference type="HAMAP-Rule" id="MF_03035"/>
    </source>
</evidence>
<comment type="similarity">
    <text evidence="6">Belongs to the Clp1 family. Clp1 subfamily.</text>
</comment>
<feature type="domain" description="Clp1 N-terminal" evidence="8">
    <location>
        <begin position="14"/>
        <end position="106"/>
    </location>
</feature>
<accession>A0A1W4WBN3</accession>
<dbReference type="GO" id="GO:0031124">
    <property type="term" value="P:mRNA 3'-end processing"/>
    <property type="evidence" value="ECO:0007669"/>
    <property type="project" value="UniProtKB-UniRule"/>
</dbReference>
<dbReference type="FunFam" id="3.40.50.300:FF:000454">
    <property type="entry name" value="Protein CLP1 homolog"/>
    <property type="match status" value="1"/>
</dbReference>
<feature type="domain" description="Clp1 P-loop" evidence="9">
    <location>
        <begin position="120"/>
        <end position="306"/>
    </location>
</feature>
<dbReference type="Gene3D" id="3.40.50.300">
    <property type="entry name" value="P-loop containing nucleotide triphosphate hydrolases"/>
    <property type="match status" value="1"/>
</dbReference>
<dbReference type="KEGG" id="apln:108734369"/>
<dbReference type="Proteomes" id="UP000192223">
    <property type="component" value="Unplaced"/>
</dbReference>
<keyword evidence="10" id="KW-1185">Reference proteome</keyword>
<evidence type="ECO:0000259" key="8">
    <source>
        <dbReference type="Pfam" id="PF16573"/>
    </source>
</evidence>
<dbReference type="CTD" id="36494"/>
<keyword evidence="2 6" id="KW-0507">mRNA processing</keyword>
<evidence type="ECO:0000256" key="3">
    <source>
        <dbReference type="ARBA" id="ARBA00022741"/>
    </source>
</evidence>
<dbReference type="InterPro" id="IPR045116">
    <property type="entry name" value="Clp1/Grc3"/>
</dbReference>
<sequence length="425" mass="47343">MTSEDKKEHIQEFKLDPDSELRFEVESKGEKAYVTLKSGLAEIFGTELVKGKQYEFLAGAKVAVFTWKGCCLELKGKTDVTYVAKETPMVIYCNCHAALELMRIEAERENKKGPITLVVGPCDVGKSTLCQILLNYAVRMGRRPLFVDLDVGQGQISIPGTIGALLIERPASLDEGFSQEAPLVYQYGHKTPSTNSTLFSMVANQLACVVKERLESNKKTKASGVIINTCGWIKGGGYKQLINHAKSFEVDVILVLDQERLYNELVRDLPSFVKIVFIPKSGGVVERSKNSRSEARDQRIREYFYGTPKNPLYPHTFELKLSDVKIFKIGAPPLPDSCLPLGMKAEDHLTKIVPITPNAAILHHILAVSYAKKEEDDLLLSHVAGFVCVTNIDMERQTLSVLSPQPKPLPNNILLLSEFQFMDSH</sequence>
<comment type="function">
    <text evidence="6">Required for endonucleolytic cleavage during polyadenylation-dependent pre-mRNA 3'-end formation.</text>
</comment>
<evidence type="ECO:0000256" key="2">
    <source>
        <dbReference type="ARBA" id="ARBA00022664"/>
    </source>
</evidence>
<evidence type="ECO:0000256" key="5">
    <source>
        <dbReference type="ARBA" id="ARBA00023242"/>
    </source>
</evidence>
<dbReference type="PANTHER" id="PTHR12755">
    <property type="entry name" value="CLEAVAGE/POLYADENYLATION FACTOR IA SUBUNIT CLP1P"/>
    <property type="match status" value="1"/>
</dbReference>
<reference evidence="11" key="1">
    <citation type="submission" date="2025-08" db="UniProtKB">
        <authorList>
            <consortium name="RefSeq"/>
        </authorList>
    </citation>
    <scope>IDENTIFICATION</scope>
    <source>
        <tissue evidence="11">Entire body</tissue>
    </source>
</reference>
<dbReference type="InterPro" id="IPR028606">
    <property type="entry name" value="Clp1"/>
</dbReference>
<dbReference type="GO" id="GO:0005524">
    <property type="term" value="F:ATP binding"/>
    <property type="evidence" value="ECO:0007669"/>
    <property type="project" value="UniProtKB-UniRule"/>
</dbReference>
<dbReference type="OrthoDB" id="258143at2759"/>
<feature type="binding site" evidence="6">
    <location>
        <position position="61"/>
    </location>
    <ligand>
        <name>ATP</name>
        <dbReference type="ChEBI" id="CHEBI:30616"/>
    </ligand>
</feature>
<dbReference type="STRING" id="224129.A0A1W4WBN3"/>
<dbReference type="FunCoup" id="A0A1W4WBN3">
    <property type="interactions" value="1477"/>
</dbReference>
<dbReference type="InParanoid" id="A0A1W4WBN3"/>
<dbReference type="Pfam" id="PF06807">
    <property type="entry name" value="Clp1"/>
    <property type="match status" value="1"/>
</dbReference>
<dbReference type="GO" id="GO:0051731">
    <property type="term" value="F:polynucleotide 5'-hydroxyl-kinase activity"/>
    <property type="evidence" value="ECO:0007669"/>
    <property type="project" value="InterPro"/>
</dbReference>
<keyword evidence="3 6" id="KW-0547">Nucleotide-binding</keyword>
<dbReference type="Pfam" id="PF16573">
    <property type="entry name" value="CLP1_N"/>
    <property type="match status" value="1"/>
</dbReference>
<dbReference type="FunFam" id="2.40.30.330:FF:000001">
    <property type="entry name" value="Protein CLP1 homolog"/>
    <property type="match status" value="1"/>
</dbReference>
<dbReference type="InterPro" id="IPR027417">
    <property type="entry name" value="P-loop_NTPase"/>
</dbReference>
<evidence type="ECO:0000259" key="7">
    <source>
        <dbReference type="Pfam" id="PF06807"/>
    </source>
</evidence>
<dbReference type="InterPro" id="IPR032324">
    <property type="entry name" value="Clp1_N"/>
</dbReference>
<dbReference type="InterPro" id="IPR038238">
    <property type="entry name" value="Clp1_C_sf"/>
</dbReference>
<gene>
    <name evidence="11" type="primary">LOC108734369</name>
</gene>
<dbReference type="SUPFAM" id="SSF52540">
    <property type="entry name" value="P-loop containing nucleoside triphosphate hydrolases"/>
    <property type="match status" value="1"/>
</dbReference>
<dbReference type="Gene3D" id="2.40.30.330">
    <property type="entry name" value="Pre-mRNA cleavage complex subunit Clp1, C-terminal domain"/>
    <property type="match status" value="1"/>
</dbReference>
<evidence type="ECO:0000313" key="10">
    <source>
        <dbReference type="Proteomes" id="UP000192223"/>
    </source>
</evidence>
<dbReference type="Gene3D" id="2.60.120.1030">
    <property type="entry name" value="Clp1, DNA binding domain"/>
    <property type="match status" value="1"/>
</dbReference>
<name>A0A1W4WBN3_AGRPL</name>
<dbReference type="InterPro" id="IPR038239">
    <property type="entry name" value="Clp1_N_sf"/>
</dbReference>
<evidence type="ECO:0000256" key="4">
    <source>
        <dbReference type="ARBA" id="ARBA00022840"/>
    </source>
</evidence>
<dbReference type="CDD" id="cd01983">
    <property type="entry name" value="SIMIBI"/>
    <property type="match status" value="1"/>
</dbReference>
<dbReference type="GO" id="GO:0005849">
    <property type="term" value="C:mRNA cleavage factor complex"/>
    <property type="evidence" value="ECO:0007669"/>
    <property type="project" value="InterPro"/>
</dbReference>
<evidence type="ECO:0000256" key="1">
    <source>
        <dbReference type="ARBA" id="ARBA00004123"/>
    </source>
</evidence>
<comment type="subcellular location">
    <subcellularLocation>
        <location evidence="1 6">Nucleus</location>
    </subcellularLocation>
</comment>
<dbReference type="InterPro" id="IPR032319">
    <property type="entry name" value="CLP1_P"/>
</dbReference>
<dbReference type="GeneID" id="108734369"/>
<feature type="binding site" evidence="6">
    <location>
        <position position="20"/>
    </location>
    <ligand>
        <name>ATP</name>
        <dbReference type="ChEBI" id="CHEBI:30616"/>
    </ligand>
</feature>
<dbReference type="InterPro" id="IPR010655">
    <property type="entry name" value="Clp1_C"/>
</dbReference>
<dbReference type="FunFam" id="2.60.120.1030:FF:000007">
    <property type="entry name" value="Protein CLP1 homolog"/>
    <property type="match status" value="1"/>
</dbReference>
<dbReference type="GO" id="GO:0006388">
    <property type="term" value="P:tRNA splicing, via endonucleolytic cleavage and ligation"/>
    <property type="evidence" value="ECO:0007669"/>
    <property type="project" value="TreeGrafter"/>
</dbReference>
<dbReference type="HAMAP" id="MF_03035">
    <property type="entry name" value="Clp1"/>
    <property type="match status" value="1"/>
</dbReference>
<evidence type="ECO:0000313" key="11">
    <source>
        <dbReference type="RefSeq" id="XP_018321404.1"/>
    </source>
</evidence>
<dbReference type="RefSeq" id="XP_018321404.1">
    <property type="nucleotide sequence ID" value="XM_018465902.2"/>
</dbReference>
<keyword evidence="4 6" id="KW-0067">ATP-binding</keyword>
<protein>
    <recommendedName>
        <fullName evidence="6">Protein CLP1 homolog</fullName>
    </recommendedName>
</protein>
<evidence type="ECO:0000259" key="9">
    <source>
        <dbReference type="Pfam" id="PF16575"/>
    </source>
</evidence>